<dbReference type="PROSITE" id="PS50110">
    <property type="entry name" value="RESPONSE_REGULATORY"/>
    <property type="match status" value="1"/>
</dbReference>
<dbReference type="Pfam" id="PF04397">
    <property type="entry name" value="LytTR"/>
    <property type="match status" value="1"/>
</dbReference>
<protein>
    <submittedName>
        <fullName evidence="4">Two-component system response regulator</fullName>
    </submittedName>
</protein>
<dbReference type="Gene3D" id="3.40.50.2300">
    <property type="match status" value="1"/>
</dbReference>
<keyword evidence="5" id="KW-1185">Reference proteome</keyword>
<feature type="modified residue" description="4-aspartylphosphate" evidence="1">
    <location>
        <position position="55"/>
    </location>
</feature>
<feature type="domain" description="Response regulatory" evidence="2">
    <location>
        <begin position="2"/>
        <end position="115"/>
    </location>
</feature>
<dbReference type="AlphaFoldDB" id="A0A069D130"/>
<dbReference type="eggNOG" id="COG3279">
    <property type="taxonomic scope" value="Bacteria"/>
</dbReference>
<reference evidence="4 5" key="1">
    <citation type="journal article" date="2015" name="Microbes Environ.">
        <title>Distribution and evolution of nitrogen fixation genes in the phylum bacteroidetes.</title>
        <authorList>
            <person name="Inoue J."/>
            <person name="Oshima K."/>
            <person name="Suda W."/>
            <person name="Sakamoto M."/>
            <person name="Iino T."/>
            <person name="Noda S."/>
            <person name="Hongoh Y."/>
            <person name="Hattori M."/>
            <person name="Ohkuma M."/>
        </authorList>
    </citation>
    <scope>NUCLEOTIDE SEQUENCE [LARGE SCALE GENOMIC DNA]</scope>
    <source>
        <strain evidence="4 5">JCM 15093</strain>
    </source>
</reference>
<sequence length="255" mass="29082">MRVIIIEDEQLTAKKLVGLLKELTPDAVVMGILQSVSESIEWFGNNLMPDLIFMDIHLADNLSFSIFESVEITCPIIFTTAYDEYALKAFEVNSIDYLLKPVSRTSLQRALDKLKRFSAVYQPQETAELIKKVADTILQRTTSYKSSLLVSVRDKLIPIKVSSIAYIYLEDKNAIAIQYDGTKSRIGGLLDDLMKQLDPTMFYRANRQFIVSKAAITDITTWFSNRMIVNLNVSVPERIIVSRTNVQELKKWLTE</sequence>
<evidence type="ECO:0000256" key="1">
    <source>
        <dbReference type="PROSITE-ProRule" id="PRU00169"/>
    </source>
</evidence>
<dbReference type="Proteomes" id="UP000027601">
    <property type="component" value="Unassembled WGS sequence"/>
</dbReference>
<dbReference type="GO" id="GO:0000156">
    <property type="term" value="F:phosphorelay response regulator activity"/>
    <property type="evidence" value="ECO:0007669"/>
    <property type="project" value="InterPro"/>
</dbReference>
<accession>A0A069D130</accession>
<dbReference type="InterPro" id="IPR007492">
    <property type="entry name" value="LytTR_DNA-bd_dom"/>
</dbReference>
<evidence type="ECO:0000259" key="2">
    <source>
        <dbReference type="PROSITE" id="PS50110"/>
    </source>
</evidence>
<dbReference type="STRING" id="1121097.GCA_000428125_02017"/>
<dbReference type="SMART" id="SM00850">
    <property type="entry name" value="LytTR"/>
    <property type="match status" value="1"/>
</dbReference>
<dbReference type="GO" id="GO:0003677">
    <property type="term" value="F:DNA binding"/>
    <property type="evidence" value="ECO:0007669"/>
    <property type="project" value="InterPro"/>
</dbReference>
<dbReference type="InterPro" id="IPR001789">
    <property type="entry name" value="Sig_transdc_resp-reg_receiver"/>
</dbReference>
<gene>
    <name evidence="4" type="ORF">JCM15093_1760</name>
</gene>
<dbReference type="Gene3D" id="2.40.50.1020">
    <property type="entry name" value="LytTr DNA-binding domain"/>
    <property type="match status" value="1"/>
</dbReference>
<feature type="domain" description="HTH LytTR-type" evidence="3">
    <location>
        <begin position="148"/>
        <end position="255"/>
    </location>
</feature>
<dbReference type="SUPFAM" id="SSF52172">
    <property type="entry name" value="CheY-like"/>
    <property type="match status" value="1"/>
</dbReference>
<comment type="caution">
    <text evidence="4">The sequence shown here is derived from an EMBL/GenBank/DDBJ whole genome shotgun (WGS) entry which is preliminary data.</text>
</comment>
<dbReference type="EMBL" id="BAJS01000008">
    <property type="protein sequence ID" value="GAK36588.1"/>
    <property type="molecule type" value="Genomic_DNA"/>
</dbReference>
<dbReference type="FunFam" id="3.40.50.2300:FF:000361">
    <property type="entry name" value="Two-component system response regulator"/>
    <property type="match status" value="1"/>
</dbReference>
<keyword evidence="1" id="KW-0597">Phosphoprotein</keyword>
<evidence type="ECO:0000313" key="4">
    <source>
        <dbReference type="EMBL" id="GAK36588.1"/>
    </source>
</evidence>
<dbReference type="InterPro" id="IPR046947">
    <property type="entry name" value="LytR-like"/>
</dbReference>
<dbReference type="PANTHER" id="PTHR37299:SF1">
    <property type="entry name" value="STAGE 0 SPORULATION PROTEIN A HOMOLOG"/>
    <property type="match status" value="1"/>
</dbReference>
<dbReference type="PROSITE" id="PS50930">
    <property type="entry name" value="HTH_LYTTR"/>
    <property type="match status" value="1"/>
</dbReference>
<dbReference type="Pfam" id="PF00072">
    <property type="entry name" value="Response_reg"/>
    <property type="match status" value="1"/>
</dbReference>
<name>A0A069D130_9BACE</name>
<proteinExistence type="predicted"/>
<dbReference type="RefSeq" id="WP_024996452.1">
    <property type="nucleotide sequence ID" value="NZ_ATZI01000007.1"/>
</dbReference>
<evidence type="ECO:0000313" key="5">
    <source>
        <dbReference type="Proteomes" id="UP000027601"/>
    </source>
</evidence>
<dbReference type="InterPro" id="IPR011006">
    <property type="entry name" value="CheY-like_superfamily"/>
</dbReference>
<dbReference type="PANTHER" id="PTHR37299">
    <property type="entry name" value="TRANSCRIPTIONAL REGULATOR-RELATED"/>
    <property type="match status" value="1"/>
</dbReference>
<dbReference type="SMART" id="SM00448">
    <property type="entry name" value="REC"/>
    <property type="match status" value="1"/>
</dbReference>
<dbReference type="OrthoDB" id="1490554at2"/>
<evidence type="ECO:0000259" key="3">
    <source>
        <dbReference type="PROSITE" id="PS50930"/>
    </source>
</evidence>
<organism evidence="4 5">
    <name type="scientific">Bacteroides graminisolvens DSM 19988 = JCM 15093</name>
    <dbReference type="NCBI Taxonomy" id="1121097"/>
    <lineage>
        <taxon>Bacteria</taxon>
        <taxon>Pseudomonadati</taxon>
        <taxon>Bacteroidota</taxon>
        <taxon>Bacteroidia</taxon>
        <taxon>Bacteroidales</taxon>
        <taxon>Bacteroidaceae</taxon>
        <taxon>Bacteroides</taxon>
    </lineage>
</organism>